<sequence length="323" mass="33908">MNNRRRTLLLAAAAAALPAPFLHAQPSGGKTVRIVVPFSAGALTDIIARIYAEKLTPLVGEPVIVDNKPGGGGVTASQYLLTQPADGKTLLFVSSAHAVNPALRSKLPYDTEKDFAGLALIAKSPSVVAVPGDHPAQTLEDLIRMGKQKPGSLTYGSAGVGAATHLAGEYFRTEAGLQMVHVPYKGVQEAVSAVAGKQLDLAFPPIALALPLIRAGRIRALAVTSPQRVPTMADTPTVAEKGYPGFDSSIWYALVAHGATPKPAMESLAQAVLKVSAMPDVAEKLRSQGLVQEKLTLAEFDRFIATEVRTLGKLVRDSGITPE</sequence>
<gene>
    <name evidence="3" type="ORF">GCM10023165_35420</name>
</gene>
<dbReference type="RefSeq" id="WP_345539563.1">
    <property type="nucleotide sequence ID" value="NZ_BAABGJ010000058.1"/>
</dbReference>
<dbReference type="InterPro" id="IPR005064">
    <property type="entry name" value="BUG"/>
</dbReference>
<dbReference type="Gene3D" id="3.40.190.10">
    <property type="entry name" value="Periplasmic binding protein-like II"/>
    <property type="match status" value="1"/>
</dbReference>
<evidence type="ECO:0000256" key="2">
    <source>
        <dbReference type="SAM" id="SignalP"/>
    </source>
</evidence>
<accession>A0ABP8I0T0</accession>
<feature type="signal peptide" evidence="2">
    <location>
        <begin position="1"/>
        <end position="24"/>
    </location>
</feature>
<dbReference type="Gene3D" id="3.40.190.150">
    <property type="entry name" value="Bordetella uptake gene, domain 1"/>
    <property type="match status" value="1"/>
</dbReference>
<evidence type="ECO:0000313" key="4">
    <source>
        <dbReference type="Proteomes" id="UP001500975"/>
    </source>
</evidence>
<dbReference type="PIRSF" id="PIRSF017082">
    <property type="entry name" value="YflP"/>
    <property type="match status" value="1"/>
</dbReference>
<evidence type="ECO:0000313" key="3">
    <source>
        <dbReference type="EMBL" id="GAA4349032.1"/>
    </source>
</evidence>
<evidence type="ECO:0000256" key="1">
    <source>
        <dbReference type="ARBA" id="ARBA00006987"/>
    </source>
</evidence>
<name>A0ABP8I0T0_9BURK</name>
<protein>
    <submittedName>
        <fullName evidence="3">Tripartite tricarboxylate transporter substrate binding protein</fullName>
    </submittedName>
</protein>
<dbReference type="SUPFAM" id="SSF53850">
    <property type="entry name" value="Periplasmic binding protein-like II"/>
    <property type="match status" value="1"/>
</dbReference>
<dbReference type="PANTHER" id="PTHR42928">
    <property type="entry name" value="TRICARBOXYLATE-BINDING PROTEIN"/>
    <property type="match status" value="1"/>
</dbReference>
<dbReference type="InterPro" id="IPR042100">
    <property type="entry name" value="Bug_dom1"/>
</dbReference>
<feature type="chain" id="PRO_5047516433" evidence="2">
    <location>
        <begin position="25"/>
        <end position="323"/>
    </location>
</feature>
<dbReference type="EMBL" id="BAABGJ010000058">
    <property type="protein sequence ID" value="GAA4349032.1"/>
    <property type="molecule type" value="Genomic_DNA"/>
</dbReference>
<dbReference type="Proteomes" id="UP001500975">
    <property type="component" value="Unassembled WGS sequence"/>
</dbReference>
<dbReference type="CDD" id="cd13578">
    <property type="entry name" value="PBP2_Bug27"/>
    <property type="match status" value="1"/>
</dbReference>
<comment type="caution">
    <text evidence="3">The sequence shown here is derived from an EMBL/GenBank/DDBJ whole genome shotgun (WGS) entry which is preliminary data.</text>
</comment>
<proteinExistence type="inferred from homology"/>
<keyword evidence="2" id="KW-0732">Signal</keyword>
<reference evidence="4" key="1">
    <citation type="journal article" date="2019" name="Int. J. Syst. Evol. Microbiol.">
        <title>The Global Catalogue of Microorganisms (GCM) 10K type strain sequencing project: providing services to taxonomists for standard genome sequencing and annotation.</title>
        <authorList>
            <consortium name="The Broad Institute Genomics Platform"/>
            <consortium name="The Broad Institute Genome Sequencing Center for Infectious Disease"/>
            <person name="Wu L."/>
            <person name="Ma J."/>
        </authorList>
    </citation>
    <scope>NUCLEOTIDE SEQUENCE [LARGE SCALE GENOMIC DNA]</scope>
    <source>
        <strain evidence="4">JCM 17804</strain>
    </source>
</reference>
<keyword evidence="4" id="KW-1185">Reference proteome</keyword>
<dbReference type="Pfam" id="PF03401">
    <property type="entry name" value="TctC"/>
    <property type="match status" value="1"/>
</dbReference>
<comment type="similarity">
    <text evidence="1">Belongs to the UPF0065 (bug) family.</text>
</comment>
<organism evidence="3 4">
    <name type="scientific">Variovorax defluvii</name>
    <dbReference type="NCBI Taxonomy" id="913761"/>
    <lineage>
        <taxon>Bacteria</taxon>
        <taxon>Pseudomonadati</taxon>
        <taxon>Pseudomonadota</taxon>
        <taxon>Betaproteobacteria</taxon>
        <taxon>Burkholderiales</taxon>
        <taxon>Comamonadaceae</taxon>
        <taxon>Variovorax</taxon>
    </lineage>
</organism>
<dbReference type="PANTHER" id="PTHR42928:SF5">
    <property type="entry name" value="BLR1237 PROTEIN"/>
    <property type="match status" value="1"/>
</dbReference>